<dbReference type="PANTHER" id="PTHR30160:SF1">
    <property type="entry name" value="LIPOPOLYSACCHARIDE 1,2-N-ACETYLGLUCOSAMINETRANSFERASE-RELATED"/>
    <property type="match status" value="1"/>
</dbReference>
<dbReference type="CDD" id="cd03789">
    <property type="entry name" value="GT9_LPS_heptosyltransferase"/>
    <property type="match status" value="1"/>
</dbReference>
<dbReference type="PANTHER" id="PTHR30160">
    <property type="entry name" value="TETRAACYLDISACCHARIDE 4'-KINASE-RELATED"/>
    <property type="match status" value="1"/>
</dbReference>
<dbReference type="Proteomes" id="UP001057498">
    <property type="component" value="Chromosome"/>
</dbReference>
<dbReference type="InterPro" id="IPR051199">
    <property type="entry name" value="LPS_LOS_Heptosyltrfase"/>
</dbReference>
<protein>
    <submittedName>
        <fullName evidence="3">ADP-heptose--LPS heptosyltransferase</fullName>
    </submittedName>
</protein>
<dbReference type="InterPro" id="IPR002201">
    <property type="entry name" value="Glyco_trans_9"/>
</dbReference>
<accession>A0ABN6PVI5</accession>
<evidence type="ECO:0000313" key="3">
    <source>
        <dbReference type="EMBL" id="BDI07587.1"/>
    </source>
</evidence>
<dbReference type="Pfam" id="PF01075">
    <property type="entry name" value="Glyco_transf_9"/>
    <property type="match status" value="1"/>
</dbReference>
<organism evidence="3 4">
    <name type="scientific">Sphaerotilus microaerophilus</name>
    <dbReference type="NCBI Taxonomy" id="2914710"/>
    <lineage>
        <taxon>Bacteria</taxon>
        <taxon>Pseudomonadati</taxon>
        <taxon>Pseudomonadota</taxon>
        <taxon>Betaproteobacteria</taxon>
        <taxon>Burkholderiales</taxon>
        <taxon>Sphaerotilaceae</taxon>
        <taxon>Sphaerotilus</taxon>
    </lineage>
</organism>
<dbReference type="SUPFAM" id="SSF53756">
    <property type="entry name" value="UDP-Glycosyltransferase/glycogen phosphorylase"/>
    <property type="match status" value="1"/>
</dbReference>
<evidence type="ECO:0000256" key="2">
    <source>
        <dbReference type="ARBA" id="ARBA00022679"/>
    </source>
</evidence>
<sequence>MSERVSVAPGSPLIVRLRNWVGDVTLSVAALQRLAEAGYALQLVGKGWAARLLAGEGWTVHTLPRELRARIALYRRLRAEALQSDPGFDHRLNTVVLPTSFSSALEIRLAGLRGLGYAHEGRTLLLKQALRKLSGQHEMQHDWRLVQALLGSDEPLPPHALLATSEDARQRVQALLAAQGVAGPFVVLCPFAGGTFEKIDKRWPHFAEFTRVAAVEWGVPLLLCPGPGEGDAARRDYPQALVLDGVGLDDYAALLERCALMVSNDTGPGHVAAAVGAPLLSVLGPTDPMQWGARGPGVRVLRVAQGTADDAAQVVWPDVAQAIQAGRAMLEAARSRA</sequence>
<keyword evidence="2" id="KW-0808">Transferase</keyword>
<dbReference type="EMBL" id="AP025730">
    <property type="protein sequence ID" value="BDI07587.1"/>
    <property type="molecule type" value="Genomic_DNA"/>
</dbReference>
<dbReference type="Gene3D" id="3.40.50.2000">
    <property type="entry name" value="Glycogen Phosphorylase B"/>
    <property type="match status" value="2"/>
</dbReference>
<name>A0ABN6PVI5_9BURK</name>
<evidence type="ECO:0000256" key="1">
    <source>
        <dbReference type="ARBA" id="ARBA00022676"/>
    </source>
</evidence>
<reference evidence="3" key="1">
    <citation type="submission" date="2022-04" db="EMBL/GenBank/DDBJ databases">
        <title>Whole genome sequence of Sphaerotilus sp. FB-5.</title>
        <authorList>
            <person name="Takeda M."/>
            <person name="Narihara S."/>
            <person name="Akimoto M."/>
            <person name="Akimoto R."/>
            <person name="Nishiyashiki S."/>
            <person name="Murakami T."/>
        </authorList>
    </citation>
    <scope>NUCLEOTIDE SEQUENCE</scope>
    <source>
        <strain evidence="3">FB-5</strain>
    </source>
</reference>
<proteinExistence type="predicted"/>
<keyword evidence="4" id="KW-1185">Reference proteome</keyword>
<evidence type="ECO:0000313" key="4">
    <source>
        <dbReference type="Proteomes" id="UP001057498"/>
    </source>
</evidence>
<gene>
    <name evidence="3" type="ORF">CATMQ487_45570</name>
</gene>
<keyword evidence="1" id="KW-0328">Glycosyltransferase</keyword>